<dbReference type="GO" id="GO:0004630">
    <property type="term" value="F:phospholipase D activity"/>
    <property type="evidence" value="ECO:0007669"/>
    <property type="project" value="UniProtKB-UniRule"/>
</dbReference>
<evidence type="ECO:0000313" key="15">
    <source>
        <dbReference type="WBParaSite" id="Minc3s02504g30368"/>
    </source>
</evidence>
<keyword evidence="14" id="KW-1185">Reference proteome</keyword>
<feature type="region of interest" description="Disordered" evidence="10">
    <location>
        <begin position="181"/>
        <end position="207"/>
    </location>
</feature>
<evidence type="ECO:0000256" key="5">
    <source>
        <dbReference type="ARBA" id="ARBA00022963"/>
    </source>
</evidence>
<feature type="region of interest" description="Disordered" evidence="10">
    <location>
        <begin position="805"/>
        <end position="827"/>
    </location>
</feature>
<dbReference type="SMART" id="SM00312">
    <property type="entry name" value="PX"/>
    <property type="match status" value="1"/>
</dbReference>
<dbReference type="GO" id="GO:0006654">
    <property type="term" value="P:phosphatidic acid biosynthetic process"/>
    <property type="evidence" value="ECO:0007669"/>
    <property type="project" value="InterPro"/>
</dbReference>
<evidence type="ECO:0000256" key="9">
    <source>
        <dbReference type="PIRNR" id="PIRNR009376"/>
    </source>
</evidence>
<dbReference type="Gene3D" id="3.30.870.10">
    <property type="entry name" value="Endonuclease Chain A"/>
    <property type="match status" value="4"/>
</dbReference>
<dbReference type="SUPFAM" id="SSF56024">
    <property type="entry name" value="Phospholipase D/nuclease"/>
    <property type="match status" value="4"/>
</dbReference>
<dbReference type="PIRSF" id="PIRSF009376">
    <property type="entry name" value="Phospholipase_D_euk"/>
    <property type="match status" value="1"/>
</dbReference>
<feature type="domain" description="PX" evidence="13">
    <location>
        <begin position="63"/>
        <end position="270"/>
    </location>
</feature>
<dbReference type="InterPro" id="IPR001849">
    <property type="entry name" value="PH_domain"/>
</dbReference>
<dbReference type="CDD" id="cd09141">
    <property type="entry name" value="PLDc_vPLD1_2_yPLD_like_2"/>
    <property type="match status" value="1"/>
</dbReference>
<dbReference type="Gene3D" id="2.30.29.30">
    <property type="entry name" value="Pleckstrin-homology domain (PH domain)/Phosphotyrosine-binding domain (PTB)"/>
    <property type="match status" value="1"/>
</dbReference>
<dbReference type="InterPro" id="IPR011993">
    <property type="entry name" value="PH-like_dom_sf"/>
</dbReference>
<keyword evidence="3" id="KW-0677">Repeat</keyword>
<evidence type="ECO:0000256" key="6">
    <source>
        <dbReference type="ARBA" id="ARBA00023098"/>
    </source>
</evidence>
<dbReference type="InterPro" id="IPR015679">
    <property type="entry name" value="PLipase_D_fam"/>
</dbReference>
<evidence type="ECO:0000256" key="7">
    <source>
        <dbReference type="ARBA" id="ARBA00023288"/>
    </source>
</evidence>
<comment type="catalytic activity">
    <reaction evidence="1 9">
        <text>a 1,2-diacyl-sn-glycero-3-phosphocholine + H2O = a 1,2-diacyl-sn-glycero-3-phosphate + choline + H(+)</text>
        <dbReference type="Rhea" id="RHEA:14445"/>
        <dbReference type="ChEBI" id="CHEBI:15354"/>
        <dbReference type="ChEBI" id="CHEBI:15377"/>
        <dbReference type="ChEBI" id="CHEBI:15378"/>
        <dbReference type="ChEBI" id="CHEBI:57643"/>
        <dbReference type="ChEBI" id="CHEBI:58608"/>
        <dbReference type="EC" id="3.1.4.4"/>
    </reaction>
</comment>
<reference evidence="15" key="1">
    <citation type="submission" date="2022-11" db="UniProtKB">
        <authorList>
            <consortium name="WormBaseParasite"/>
        </authorList>
    </citation>
    <scope>IDENTIFICATION</scope>
</reference>
<evidence type="ECO:0000259" key="12">
    <source>
        <dbReference type="PROSITE" id="PS50035"/>
    </source>
</evidence>
<dbReference type="PROSITE" id="PS50003">
    <property type="entry name" value="PH_DOMAIN"/>
    <property type="match status" value="1"/>
</dbReference>
<dbReference type="InterPro" id="IPR001736">
    <property type="entry name" value="PLipase_D/transphosphatidylase"/>
</dbReference>
<proteinExistence type="inferred from homology"/>
<dbReference type="PROSITE" id="PS50195">
    <property type="entry name" value="PX"/>
    <property type="match status" value="1"/>
</dbReference>
<feature type="domain" description="PLD phosphodiesterase" evidence="12">
    <location>
        <begin position="695"/>
        <end position="722"/>
    </location>
</feature>
<dbReference type="GO" id="GO:0012505">
    <property type="term" value="C:endomembrane system"/>
    <property type="evidence" value="ECO:0007669"/>
    <property type="project" value="UniProtKB-SubCell"/>
</dbReference>
<evidence type="ECO:0000256" key="3">
    <source>
        <dbReference type="ARBA" id="ARBA00022737"/>
    </source>
</evidence>
<dbReference type="GO" id="GO:0009395">
    <property type="term" value="P:phospholipid catabolic process"/>
    <property type="evidence" value="ECO:0007669"/>
    <property type="project" value="TreeGrafter"/>
</dbReference>
<comment type="subcellular location">
    <subcellularLocation>
        <location evidence="8">Endomembrane system</location>
        <topology evidence="8">Lipid-anchor</topology>
    </subcellularLocation>
</comment>
<keyword evidence="5 9" id="KW-0442">Lipid degradation</keyword>
<dbReference type="InterPro" id="IPR036871">
    <property type="entry name" value="PX_dom_sf"/>
</dbReference>
<feature type="domain" description="PH" evidence="11">
    <location>
        <begin position="277"/>
        <end position="389"/>
    </location>
</feature>
<feature type="compositionally biased region" description="Polar residues" evidence="10">
    <location>
        <begin position="813"/>
        <end position="825"/>
    </location>
</feature>
<dbReference type="GO" id="GO:0035556">
    <property type="term" value="P:intracellular signal transduction"/>
    <property type="evidence" value="ECO:0007669"/>
    <property type="project" value="InterPro"/>
</dbReference>
<accession>A0A914MV92</accession>
<evidence type="ECO:0000259" key="13">
    <source>
        <dbReference type="PROSITE" id="PS50195"/>
    </source>
</evidence>
<dbReference type="PROSITE" id="PS50035">
    <property type="entry name" value="PLD"/>
    <property type="match status" value="3"/>
</dbReference>
<dbReference type="PANTHER" id="PTHR18896:SF76">
    <property type="entry name" value="PHOSPHOLIPASE"/>
    <property type="match status" value="1"/>
</dbReference>
<feature type="compositionally biased region" description="Low complexity" evidence="10">
    <location>
        <begin position="189"/>
        <end position="204"/>
    </location>
</feature>
<sequence length="1401" mass="162449">MGHQPTTDISNPLVDTSCDCDGNAEELKTSPKRRKGYIPYSTIYESQIEVRKNGYWIPCLPVEATIIKVQRDTSTGYHILNPFIYTIELEHGRYKWRVLKRYKDFSYLSSRLMAHRAAEMFKAPVRRARHRIEEVIEGTTIEEDDKQKQGKEPNLYPVLTLSKSPEIDDYNEGCVADSTWETSGVSKTSNENNSINNNSSQQNSTHQIPLKFQTANQLPHFPVLPDSVLSDTQMQERAKRLEKWLRSVLEIPINREYHETAEFLDVSRYSFINELGGKYKEGKVKKRPGGNKVYIGCKQFCLSWLLPWSRRWLMVKDTYVAYMDPSNEQIRLVLLFDEQFEINSHELLINTKQRPKEFIVSNLQHVLMLKCSTEEDTQDWVDTIKNCTEERSGQIWLHKKRYGSSFPQRLNSYCQWFVDAKDCWEKVSSLIEMAREEIFIADWWLSPEIFLRRPMAEGNHWRLDYTLKRKAEKGVRIFVLVYKEMEMALGLKSLYSKKLLQGLHPNIKVMRHPDHYLGSGTFFWAHHEKLLIIDQLIAFVGGIDFCYGRWDDSKHLLTDLGSVQFADQSTKTKRYGSSFPQRLNSYCQWFVDAKDCWEKVSSLIEMAREEIFIADWWLSPEIFLRRPMAEGNHWRLDYTLKRKAEKGVRIFVLVYKEMEMALGLKSLYSKKLLQGLHPNIKVMRHPDHYLGSGTFFWAHHEKLLIIDQLIAFVGGIDFCYGRWDDSKHLLTDLGSVQFADQSTKTKVSVSTAGDFQEIKLTEEHETNVQDNGENVKILEKTIIDGNKPAQGGRFKDVMHRAVDRIRSSRSRETTPITNTPSQLSTPEEAFTSEIKHVTPSIRFNNFTGNLSALEEHDSTSITNEENSTRNFESNGTEKIDKAKEKRNSIGAIALLAFPMEPKQRTLVRRVVSNLRPEKARRRWRLALQPSEETHDEYIVNYCRLQDSKVDMSGLQGAGKLWPGKDYVNFVHKDFVDVDIAFSDFINRYDKPRMPWHDIHSIVYGSAARDVARHFIQRWNATKTEKLKDNNAYPYLVPKSYNSVRVPKIFFSPETQRVEVQVLRSVSHWSTLIDKTEDSIQQAYVSLIANSRHYIYIENQFFVSLINSPDVNNEICRVICDRIIRAHRENETFRVFILIPLLPGFEGDIGATSYSALLAVLHWTMLSIAKGEHSMVENLRLAGVDNVQKYISFCSLRTWDLLCGKMVTELVYIHSKLLIVDDLYTIIGSANINDRSQAGNRDSEVCLLITDHEFIDTKMNYQPYKAGKFAFSLRKRLMMEHLGLLEGTYPRVKAPSTIQINVEDPISNTFYEDIWCRIAESNTRIYEEVFKVFPTNLVETFDELLAWRAENKLADDDQDAAKERLSKLVGFLVEFPVNFLRKENLSPTFASKEGLVSSSIFT</sequence>
<dbReference type="GO" id="GO:0035091">
    <property type="term" value="F:phosphatidylinositol binding"/>
    <property type="evidence" value="ECO:0007669"/>
    <property type="project" value="InterPro"/>
</dbReference>
<evidence type="ECO:0000256" key="8">
    <source>
        <dbReference type="ARBA" id="ARBA00037868"/>
    </source>
</evidence>
<evidence type="ECO:0000313" key="14">
    <source>
        <dbReference type="Proteomes" id="UP000887563"/>
    </source>
</evidence>
<evidence type="ECO:0000256" key="1">
    <source>
        <dbReference type="ARBA" id="ARBA00000798"/>
    </source>
</evidence>
<dbReference type="Proteomes" id="UP000887563">
    <property type="component" value="Unplaced"/>
</dbReference>
<dbReference type="WBParaSite" id="Minc3s02504g30368">
    <property type="protein sequence ID" value="Minc3s02504g30368"/>
    <property type="gene ID" value="Minc3s02504g30368"/>
</dbReference>
<organism evidence="14 15">
    <name type="scientific">Meloidogyne incognita</name>
    <name type="common">Southern root-knot nematode worm</name>
    <name type="synonym">Oxyuris incognita</name>
    <dbReference type="NCBI Taxonomy" id="6306"/>
    <lineage>
        <taxon>Eukaryota</taxon>
        <taxon>Metazoa</taxon>
        <taxon>Ecdysozoa</taxon>
        <taxon>Nematoda</taxon>
        <taxon>Chromadorea</taxon>
        <taxon>Rhabditida</taxon>
        <taxon>Tylenchina</taxon>
        <taxon>Tylenchomorpha</taxon>
        <taxon>Tylenchoidea</taxon>
        <taxon>Meloidogynidae</taxon>
        <taxon>Meloidogyninae</taxon>
        <taxon>Meloidogyne</taxon>
        <taxon>Meloidogyne incognita group</taxon>
    </lineage>
</organism>
<dbReference type="InterPro" id="IPR001683">
    <property type="entry name" value="PX_dom"/>
</dbReference>
<dbReference type="InterPro" id="IPR016555">
    <property type="entry name" value="PLipase_D_euk"/>
</dbReference>
<keyword evidence="6" id="KW-0443">Lipid metabolism</keyword>
<evidence type="ECO:0000259" key="11">
    <source>
        <dbReference type="PROSITE" id="PS50003"/>
    </source>
</evidence>
<feature type="domain" description="PLD phosphodiesterase" evidence="12">
    <location>
        <begin position="522"/>
        <end position="549"/>
    </location>
</feature>
<evidence type="ECO:0000256" key="10">
    <source>
        <dbReference type="SAM" id="MobiDB-lite"/>
    </source>
</evidence>
<keyword evidence="7" id="KW-0449">Lipoprotein</keyword>
<protein>
    <recommendedName>
        <fullName evidence="9">Phospholipase</fullName>
        <ecNumber evidence="9">3.1.4.4</ecNumber>
    </recommendedName>
</protein>
<keyword evidence="4 9" id="KW-0378">Hydrolase</keyword>
<name>A0A914MV92_MELIC</name>
<dbReference type="SMART" id="SM00233">
    <property type="entry name" value="PH"/>
    <property type="match status" value="1"/>
</dbReference>
<dbReference type="Gene3D" id="3.30.1520.10">
    <property type="entry name" value="Phox-like domain"/>
    <property type="match status" value="1"/>
</dbReference>
<dbReference type="EC" id="3.1.4.4" evidence="9"/>
<dbReference type="CDD" id="cd09138">
    <property type="entry name" value="PLDc_vPLD1_2_yPLD_like_1"/>
    <property type="match status" value="2"/>
</dbReference>
<dbReference type="SUPFAM" id="SSF50729">
    <property type="entry name" value="PH domain-like"/>
    <property type="match status" value="1"/>
</dbReference>
<feature type="domain" description="PLD phosphodiesterase" evidence="12">
    <location>
        <begin position="1208"/>
        <end position="1235"/>
    </location>
</feature>
<dbReference type="Pfam" id="PF00614">
    <property type="entry name" value="PLDc"/>
    <property type="match status" value="3"/>
</dbReference>
<dbReference type="Pfam" id="PF00169">
    <property type="entry name" value="PH"/>
    <property type="match status" value="1"/>
</dbReference>
<dbReference type="SMART" id="SM00155">
    <property type="entry name" value="PLDc"/>
    <property type="match status" value="3"/>
</dbReference>
<comment type="similarity">
    <text evidence="2 9">Belongs to the phospholipase D family.</text>
</comment>
<evidence type="ECO:0000256" key="4">
    <source>
        <dbReference type="ARBA" id="ARBA00022801"/>
    </source>
</evidence>
<dbReference type="GO" id="GO:0060627">
    <property type="term" value="P:regulation of vesicle-mediated transport"/>
    <property type="evidence" value="ECO:0007669"/>
    <property type="project" value="TreeGrafter"/>
</dbReference>
<dbReference type="PANTHER" id="PTHR18896">
    <property type="entry name" value="PHOSPHOLIPASE D"/>
    <property type="match status" value="1"/>
</dbReference>
<evidence type="ECO:0000256" key="2">
    <source>
        <dbReference type="ARBA" id="ARBA00008664"/>
    </source>
</evidence>